<dbReference type="InterPro" id="IPR005467">
    <property type="entry name" value="His_kinase_dom"/>
</dbReference>
<sequence>MMTEINYKKLNAWMWFIFLGLIIVMSFALITLHRWIGEPSAAFHVVMLIFTFCLLITVLMAVCMYLILKSHEKSKSLFDNEQRYKMILDSIKDIAIFTLTPLGHVKSWNFGAQRVYGYADKEIVGKHFSLFYPREDAAKGIPLNVISIAKTKGKFEGEVIRIRKDGSPFWAHVMMEPIYNDKQRLAGFVNITRDVTENRKMEEEHSRLIALIEESSDFVGIADLQGNLLYHNRSAKQMVGLPEDYDISSLKISDMHPQWAVQKIINEVIPTAFEKGFWTGELALLHRSSREIPVLQAVTLHRNAMGEPVCLTTIARDITERKAEEDATKASEEIFRSAMQHASTGMALISPTGKWLKVNHSICSMLGYSEEELLQSDFQTLTHPDDLETDLENVLLMLNKQIDSYQMEKRYIHKDGHIVWGLLSVSLVWGNDGTPKYFVSLVQNISYRKKAEAANKKLLQALESSNAELERFAYVASHDLQEPIRMINSFGELLLTEKQDKLDDEGKEYLKIMTDAGLRMRAVINDLLAYSRVHEDAKNASFDGESALKSALENIKALIEEQKAQITHDPIPLLYGNPMQIMRVLQNLLTNAIKYQPPGNIPMIHIGVEDADPYWKITVQDNGLGIDEQFIKEIFEPFKRLHAWDSIKGSGLGLSICKKIAEHHNGSLSVASRVGFGSKFTLTLPKHDNILHA</sequence>
<dbReference type="InterPro" id="IPR000700">
    <property type="entry name" value="PAS-assoc_C"/>
</dbReference>
<dbReference type="SMART" id="SM00086">
    <property type="entry name" value="PAC"/>
    <property type="match status" value="3"/>
</dbReference>
<keyword evidence="3" id="KW-0597">Phosphoprotein</keyword>
<dbReference type="InterPro" id="IPR036097">
    <property type="entry name" value="HisK_dim/P_sf"/>
</dbReference>
<dbReference type="PANTHER" id="PTHR43304:SF1">
    <property type="entry name" value="PAC DOMAIN-CONTAINING PROTEIN"/>
    <property type="match status" value="1"/>
</dbReference>
<feature type="domain" description="Histidine kinase" evidence="7">
    <location>
        <begin position="475"/>
        <end position="688"/>
    </location>
</feature>
<dbReference type="PRINTS" id="PR00344">
    <property type="entry name" value="BCTRLSENSOR"/>
</dbReference>
<feature type="domain" description="PAC" evidence="9">
    <location>
        <begin position="153"/>
        <end position="207"/>
    </location>
</feature>
<dbReference type="InterPro" id="IPR003594">
    <property type="entry name" value="HATPase_dom"/>
</dbReference>
<gene>
    <name evidence="10" type="ORF">ACD661_12910</name>
</gene>
<dbReference type="Proteomes" id="UP001615550">
    <property type="component" value="Unassembled WGS sequence"/>
</dbReference>
<keyword evidence="6" id="KW-0812">Transmembrane</keyword>
<evidence type="ECO:0000259" key="8">
    <source>
        <dbReference type="PROSITE" id="PS50112"/>
    </source>
</evidence>
<dbReference type="SMART" id="SM00387">
    <property type="entry name" value="HATPase_c"/>
    <property type="match status" value="1"/>
</dbReference>
<dbReference type="InterPro" id="IPR004358">
    <property type="entry name" value="Sig_transdc_His_kin-like_C"/>
</dbReference>
<dbReference type="EMBL" id="JBGORX010000006">
    <property type="protein sequence ID" value="MFJ1269460.1"/>
    <property type="molecule type" value="Genomic_DNA"/>
</dbReference>
<name>A0ABW8DE31_9GAMM</name>
<dbReference type="PANTHER" id="PTHR43304">
    <property type="entry name" value="PHYTOCHROME-LIKE PROTEIN CPH1"/>
    <property type="match status" value="1"/>
</dbReference>
<dbReference type="Pfam" id="PF08447">
    <property type="entry name" value="PAS_3"/>
    <property type="match status" value="1"/>
</dbReference>
<evidence type="ECO:0000256" key="6">
    <source>
        <dbReference type="SAM" id="Phobius"/>
    </source>
</evidence>
<feature type="transmembrane region" description="Helical" evidence="6">
    <location>
        <begin position="12"/>
        <end position="36"/>
    </location>
</feature>
<dbReference type="InterPro" id="IPR052162">
    <property type="entry name" value="Sensor_kinase/Photoreceptor"/>
</dbReference>
<accession>A0ABW8DE31</accession>
<keyword evidence="6" id="KW-1133">Transmembrane helix</keyword>
<dbReference type="SMART" id="SM00091">
    <property type="entry name" value="PAS"/>
    <property type="match status" value="3"/>
</dbReference>
<dbReference type="Pfam" id="PF00512">
    <property type="entry name" value="HisKA"/>
    <property type="match status" value="1"/>
</dbReference>
<dbReference type="SMART" id="SM00388">
    <property type="entry name" value="HisKA"/>
    <property type="match status" value="1"/>
</dbReference>
<dbReference type="InterPro" id="IPR003661">
    <property type="entry name" value="HisK_dim/P_dom"/>
</dbReference>
<dbReference type="EC" id="2.7.13.3" evidence="2"/>
<comment type="caution">
    <text evidence="10">The sequence shown here is derived from an EMBL/GenBank/DDBJ whole genome shotgun (WGS) entry which is preliminary data.</text>
</comment>
<dbReference type="CDD" id="cd00130">
    <property type="entry name" value="PAS"/>
    <property type="match status" value="3"/>
</dbReference>
<evidence type="ECO:0000256" key="3">
    <source>
        <dbReference type="ARBA" id="ARBA00022553"/>
    </source>
</evidence>
<dbReference type="PROSITE" id="PS50109">
    <property type="entry name" value="HIS_KIN"/>
    <property type="match status" value="1"/>
</dbReference>
<feature type="domain" description="PAC" evidence="9">
    <location>
        <begin position="405"/>
        <end position="457"/>
    </location>
</feature>
<dbReference type="Pfam" id="PF02518">
    <property type="entry name" value="HATPase_c"/>
    <property type="match status" value="1"/>
</dbReference>
<feature type="domain" description="PAS" evidence="8">
    <location>
        <begin position="204"/>
        <end position="244"/>
    </location>
</feature>
<dbReference type="NCBIfam" id="TIGR00229">
    <property type="entry name" value="sensory_box"/>
    <property type="match status" value="3"/>
</dbReference>
<keyword evidence="4" id="KW-0808">Transferase</keyword>
<dbReference type="Gene3D" id="1.10.287.130">
    <property type="match status" value="1"/>
</dbReference>
<keyword evidence="11" id="KW-1185">Reference proteome</keyword>
<evidence type="ECO:0000313" key="11">
    <source>
        <dbReference type="Proteomes" id="UP001615550"/>
    </source>
</evidence>
<feature type="transmembrane region" description="Helical" evidence="6">
    <location>
        <begin position="42"/>
        <end position="68"/>
    </location>
</feature>
<evidence type="ECO:0000256" key="1">
    <source>
        <dbReference type="ARBA" id="ARBA00000085"/>
    </source>
</evidence>
<reference evidence="10 11" key="1">
    <citation type="submission" date="2024-08" db="EMBL/GenBank/DDBJ databases">
        <title>Draft Genome Sequence of Legionella lytica strain DSB2004, Isolated From a Fire Sprinkler System.</title>
        <authorList>
            <person name="Everhart A.D."/>
            <person name="Kidane D.T."/>
            <person name="Farone A.L."/>
            <person name="Farone M.B."/>
        </authorList>
    </citation>
    <scope>NUCLEOTIDE SEQUENCE [LARGE SCALE GENOMIC DNA]</scope>
    <source>
        <strain evidence="10 11">DSB2004</strain>
    </source>
</reference>
<dbReference type="SUPFAM" id="SSF47384">
    <property type="entry name" value="Homodimeric domain of signal transducing histidine kinase"/>
    <property type="match status" value="1"/>
</dbReference>
<dbReference type="CDD" id="cd00082">
    <property type="entry name" value="HisKA"/>
    <property type="match status" value="1"/>
</dbReference>
<feature type="domain" description="PAS" evidence="8">
    <location>
        <begin position="331"/>
        <end position="401"/>
    </location>
</feature>
<feature type="domain" description="PAS" evidence="8">
    <location>
        <begin position="80"/>
        <end position="135"/>
    </location>
</feature>
<evidence type="ECO:0000256" key="4">
    <source>
        <dbReference type="ARBA" id="ARBA00022679"/>
    </source>
</evidence>
<keyword evidence="5" id="KW-0418">Kinase</keyword>
<dbReference type="SUPFAM" id="SSF55874">
    <property type="entry name" value="ATPase domain of HSP90 chaperone/DNA topoisomerase II/histidine kinase"/>
    <property type="match status" value="1"/>
</dbReference>
<dbReference type="InterPro" id="IPR036890">
    <property type="entry name" value="HATPase_C_sf"/>
</dbReference>
<comment type="catalytic activity">
    <reaction evidence="1">
        <text>ATP + protein L-histidine = ADP + protein N-phospho-L-histidine.</text>
        <dbReference type="EC" id="2.7.13.3"/>
    </reaction>
</comment>
<protein>
    <recommendedName>
        <fullName evidence="2">histidine kinase</fullName>
        <ecNumber evidence="2">2.7.13.3</ecNumber>
    </recommendedName>
</protein>
<keyword evidence="6" id="KW-0472">Membrane</keyword>
<dbReference type="InterPro" id="IPR001610">
    <property type="entry name" value="PAC"/>
</dbReference>
<evidence type="ECO:0000259" key="7">
    <source>
        <dbReference type="PROSITE" id="PS50109"/>
    </source>
</evidence>
<dbReference type="InterPro" id="IPR013655">
    <property type="entry name" value="PAS_fold_3"/>
</dbReference>
<evidence type="ECO:0000256" key="2">
    <source>
        <dbReference type="ARBA" id="ARBA00012438"/>
    </source>
</evidence>
<evidence type="ECO:0000313" key="10">
    <source>
        <dbReference type="EMBL" id="MFJ1269460.1"/>
    </source>
</evidence>
<proteinExistence type="predicted"/>
<dbReference type="SUPFAM" id="SSF55785">
    <property type="entry name" value="PYP-like sensor domain (PAS domain)"/>
    <property type="match status" value="3"/>
</dbReference>
<organism evidence="10 11">
    <name type="scientific">Legionella lytica</name>
    <dbReference type="NCBI Taxonomy" id="96232"/>
    <lineage>
        <taxon>Bacteria</taxon>
        <taxon>Pseudomonadati</taxon>
        <taxon>Pseudomonadota</taxon>
        <taxon>Gammaproteobacteria</taxon>
        <taxon>Legionellales</taxon>
        <taxon>Legionellaceae</taxon>
        <taxon>Legionella</taxon>
    </lineage>
</organism>
<dbReference type="InterPro" id="IPR000014">
    <property type="entry name" value="PAS"/>
</dbReference>
<evidence type="ECO:0000259" key="9">
    <source>
        <dbReference type="PROSITE" id="PS50113"/>
    </source>
</evidence>
<evidence type="ECO:0000256" key="5">
    <source>
        <dbReference type="ARBA" id="ARBA00022777"/>
    </source>
</evidence>
<dbReference type="InterPro" id="IPR035965">
    <property type="entry name" value="PAS-like_dom_sf"/>
</dbReference>
<dbReference type="PROSITE" id="PS50113">
    <property type="entry name" value="PAC"/>
    <property type="match status" value="3"/>
</dbReference>
<dbReference type="Gene3D" id="3.30.450.20">
    <property type="entry name" value="PAS domain"/>
    <property type="match status" value="3"/>
</dbReference>
<dbReference type="InterPro" id="IPR013656">
    <property type="entry name" value="PAS_4"/>
</dbReference>
<dbReference type="PROSITE" id="PS50112">
    <property type="entry name" value="PAS"/>
    <property type="match status" value="3"/>
</dbReference>
<dbReference type="Pfam" id="PF13426">
    <property type="entry name" value="PAS_9"/>
    <property type="match status" value="1"/>
</dbReference>
<dbReference type="Gene3D" id="3.30.565.10">
    <property type="entry name" value="Histidine kinase-like ATPase, C-terminal domain"/>
    <property type="match status" value="1"/>
</dbReference>
<feature type="domain" description="PAC" evidence="9">
    <location>
        <begin position="278"/>
        <end position="330"/>
    </location>
</feature>
<dbReference type="RefSeq" id="WP_400188280.1">
    <property type="nucleotide sequence ID" value="NZ_JBGORX010000006.1"/>
</dbReference>
<dbReference type="Pfam" id="PF08448">
    <property type="entry name" value="PAS_4"/>
    <property type="match status" value="1"/>
</dbReference>